<keyword evidence="3" id="KW-0804">Transcription</keyword>
<dbReference type="PROSITE" id="PS00041">
    <property type="entry name" value="HTH_ARAC_FAMILY_1"/>
    <property type="match status" value="1"/>
</dbReference>
<comment type="caution">
    <text evidence="5">The sequence shown here is derived from an EMBL/GenBank/DDBJ whole genome shotgun (WGS) entry which is preliminary data.</text>
</comment>
<dbReference type="InterPro" id="IPR032783">
    <property type="entry name" value="AraC_lig"/>
</dbReference>
<dbReference type="SUPFAM" id="SSF46689">
    <property type="entry name" value="Homeodomain-like"/>
    <property type="match status" value="2"/>
</dbReference>
<dbReference type="PROSITE" id="PS01124">
    <property type="entry name" value="HTH_ARAC_FAMILY_2"/>
    <property type="match status" value="1"/>
</dbReference>
<dbReference type="SMART" id="SM00342">
    <property type="entry name" value="HTH_ARAC"/>
    <property type="match status" value="1"/>
</dbReference>
<dbReference type="InterPro" id="IPR050204">
    <property type="entry name" value="AraC_XylS_family_regulators"/>
</dbReference>
<dbReference type="InterPro" id="IPR009057">
    <property type="entry name" value="Homeodomain-like_sf"/>
</dbReference>
<sequence>MDPLSDVLSLLKVKSVLSARFEAAGPWALRFAAYRHVKFGGVVKGARWVWIEGATTPVKMEEGDFCLLTDGSPYCFASDPGVALQDGEQVFASHLEADGVVRYGSGAMRTISVGGLFEFDDDMSGLLLNFLPPLVHIRANSPGVSSLSAALELIKAETAVFRPGAGAMAGGIANIVLVNVLRAHLAASPQSAGWLGALSDPRIGAALKMVHEEIARRWKVDELASKVGMSRTAFIERFKERVGLPPLEYLIRWRMTMARDALKTGNDSLSRIAAAVGYTSETTFSSAFKKMFGQSPGRYRSAARSKV</sequence>
<dbReference type="Gene3D" id="1.10.10.60">
    <property type="entry name" value="Homeodomain-like"/>
    <property type="match status" value="2"/>
</dbReference>
<feature type="domain" description="HTH araC/xylS-type" evidence="4">
    <location>
        <begin position="204"/>
        <end position="302"/>
    </location>
</feature>
<dbReference type="PANTHER" id="PTHR46796:SF7">
    <property type="entry name" value="ARAC FAMILY TRANSCRIPTIONAL REGULATOR"/>
    <property type="match status" value="1"/>
</dbReference>
<evidence type="ECO:0000256" key="1">
    <source>
        <dbReference type="ARBA" id="ARBA00023015"/>
    </source>
</evidence>
<dbReference type="Pfam" id="PF12833">
    <property type="entry name" value="HTH_18"/>
    <property type="match status" value="1"/>
</dbReference>
<organism evidence="5 6">
    <name type="scientific">Paraburkholderia hiiakae</name>
    <dbReference type="NCBI Taxonomy" id="1081782"/>
    <lineage>
        <taxon>Bacteria</taxon>
        <taxon>Pseudomonadati</taxon>
        <taxon>Pseudomonadota</taxon>
        <taxon>Betaproteobacteria</taxon>
        <taxon>Burkholderiales</taxon>
        <taxon>Burkholderiaceae</taxon>
        <taxon>Paraburkholderia</taxon>
    </lineage>
</organism>
<dbReference type="EMBL" id="CAJHCQ010000017">
    <property type="protein sequence ID" value="CAD6554188.1"/>
    <property type="molecule type" value="Genomic_DNA"/>
</dbReference>
<evidence type="ECO:0000259" key="4">
    <source>
        <dbReference type="PROSITE" id="PS01124"/>
    </source>
</evidence>
<protein>
    <submittedName>
        <fullName evidence="5">IS5 family transposase IS4811</fullName>
    </submittedName>
</protein>
<keyword evidence="6" id="KW-1185">Reference proteome</keyword>
<dbReference type="Pfam" id="PF12852">
    <property type="entry name" value="Cupin_6"/>
    <property type="match status" value="1"/>
</dbReference>
<dbReference type="InterPro" id="IPR018062">
    <property type="entry name" value="HTH_AraC-typ_CS"/>
</dbReference>
<dbReference type="PANTHER" id="PTHR46796">
    <property type="entry name" value="HTH-TYPE TRANSCRIPTIONAL ACTIVATOR RHAS-RELATED"/>
    <property type="match status" value="1"/>
</dbReference>
<reference evidence="5 6" key="1">
    <citation type="submission" date="2020-10" db="EMBL/GenBank/DDBJ databases">
        <authorList>
            <person name="Peeters C."/>
        </authorList>
    </citation>
    <scope>NUCLEOTIDE SEQUENCE [LARGE SCALE GENOMIC DNA]</scope>
    <source>
        <strain evidence="5 6">LMG 27952</strain>
    </source>
</reference>
<evidence type="ECO:0000256" key="2">
    <source>
        <dbReference type="ARBA" id="ARBA00023125"/>
    </source>
</evidence>
<gene>
    <name evidence="5" type="ORF">LMG27952_05561</name>
</gene>
<dbReference type="PRINTS" id="PR00032">
    <property type="entry name" value="HTHARAC"/>
</dbReference>
<evidence type="ECO:0000313" key="6">
    <source>
        <dbReference type="Proteomes" id="UP000656319"/>
    </source>
</evidence>
<dbReference type="RefSeq" id="WP_201699095.1">
    <property type="nucleotide sequence ID" value="NZ_CAJHCQ010000017.1"/>
</dbReference>
<evidence type="ECO:0000256" key="3">
    <source>
        <dbReference type="ARBA" id="ARBA00023163"/>
    </source>
</evidence>
<keyword evidence="2" id="KW-0238">DNA-binding</keyword>
<name>A0ABN7I9Z0_9BURK</name>
<dbReference type="InterPro" id="IPR020449">
    <property type="entry name" value="Tscrpt_reg_AraC-type_HTH"/>
</dbReference>
<keyword evidence="1" id="KW-0805">Transcription regulation</keyword>
<accession>A0ABN7I9Z0</accession>
<dbReference type="Proteomes" id="UP000656319">
    <property type="component" value="Unassembled WGS sequence"/>
</dbReference>
<proteinExistence type="predicted"/>
<dbReference type="InterPro" id="IPR018060">
    <property type="entry name" value="HTH_AraC"/>
</dbReference>
<evidence type="ECO:0000313" key="5">
    <source>
        <dbReference type="EMBL" id="CAD6554188.1"/>
    </source>
</evidence>